<dbReference type="Gene3D" id="3.40.50.720">
    <property type="entry name" value="NAD(P)-binding Rossmann-like Domain"/>
    <property type="match status" value="1"/>
</dbReference>
<dbReference type="InterPro" id="IPR036291">
    <property type="entry name" value="NAD(P)-bd_dom_sf"/>
</dbReference>
<dbReference type="InterPro" id="IPR016040">
    <property type="entry name" value="NAD(P)-bd_dom"/>
</dbReference>
<dbReference type="OrthoDB" id="9803892at2"/>
<keyword evidence="3" id="KW-1185">Reference proteome</keyword>
<feature type="domain" description="NAD(P)-binding" evidence="1">
    <location>
        <begin position="8"/>
        <end position="194"/>
    </location>
</feature>
<dbReference type="PANTHER" id="PTHR12126:SF11">
    <property type="entry name" value="NADH DEHYDROGENASE [UBIQUINONE] 1 ALPHA SUBCOMPLEX SUBUNIT 9, MITOCHONDRIAL"/>
    <property type="match status" value="1"/>
</dbReference>
<reference evidence="2 3" key="1">
    <citation type="submission" date="2016-10" db="EMBL/GenBank/DDBJ databases">
        <authorList>
            <person name="de Groot N.N."/>
        </authorList>
    </citation>
    <scope>NUCLEOTIDE SEQUENCE [LARGE SCALE GENOMIC DNA]</scope>
    <source>
        <strain evidence="2 3">DSM 28286</strain>
    </source>
</reference>
<evidence type="ECO:0000313" key="3">
    <source>
        <dbReference type="Proteomes" id="UP000199031"/>
    </source>
</evidence>
<protein>
    <submittedName>
        <fullName evidence="2">Uncharacterized conserved protein YbjT, contains NAD(P)-binding and DUF2867 domains</fullName>
    </submittedName>
</protein>
<name>A0A1I5XT19_9BACT</name>
<proteinExistence type="predicted"/>
<accession>A0A1I5XT19</accession>
<dbReference type="InterPro" id="IPR051207">
    <property type="entry name" value="ComplexI_NDUFA9_subunit"/>
</dbReference>
<dbReference type="Proteomes" id="UP000199031">
    <property type="component" value="Unassembled WGS sequence"/>
</dbReference>
<dbReference type="Pfam" id="PF13460">
    <property type="entry name" value="NAD_binding_10"/>
    <property type="match status" value="1"/>
</dbReference>
<dbReference type="CDD" id="cd05243">
    <property type="entry name" value="SDR_a5"/>
    <property type="match status" value="1"/>
</dbReference>
<dbReference type="STRING" id="1465490.SAMN05444277_109159"/>
<dbReference type="PANTHER" id="PTHR12126">
    <property type="entry name" value="NADH-UBIQUINONE OXIDOREDUCTASE 39 KDA SUBUNIT-RELATED"/>
    <property type="match status" value="1"/>
</dbReference>
<gene>
    <name evidence="2" type="ORF">SAMN05444277_109159</name>
</gene>
<dbReference type="RefSeq" id="WP_090660222.1">
    <property type="nucleotide sequence ID" value="NZ_FOXQ01000009.1"/>
</dbReference>
<dbReference type="GO" id="GO:0044877">
    <property type="term" value="F:protein-containing complex binding"/>
    <property type="evidence" value="ECO:0007669"/>
    <property type="project" value="TreeGrafter"/>
</dbReference>
<sequence length="289" mass="32316">MNKILLAGATGYLGSFILNQLLEKGFETRVVVRNENKLPKPVIANNKLEIVKAEITNPASIAKCCKDIDVVISTVGITRQKDGLTYMDVDYQANLNLLEEAKRNCVKKFIYVSILNGDKLTHLKICQAKERFVAALKNAGLDYCIVRPTGYFSDMNELYQMAKKGRVMLFGNGENKMNPIHGSDLAEVCINAIDAGDAAISAGGPQVFTYKQIAETAFLATGKKVKITYIPNWVRKTILFLLRTFTNSRFYGPVEFFMTVLSMDLVAPKYGTFTLKAYFEELNNESLHH</sequence>
<dbReference type="EMBL" id="FOXQ01000009">
    <property type="protein sequence ID" value="SFQ35093.1"/>
    <property type="molecule type" value="Genomic_DNA"/>
</dbReference>
<organism evidence="2 3">
    <name type="scientific">Parafilimonas terrae</name>
    <dbReference type="NCBI Taxonomy" id="1465490"/>
    <lineage>
        <taxon>Bacteria</taxon>
        <taxon>Pseudomonadati</taxon>
        <taxon>Bacteroidota</taxon>
        <taxon>Chitinophagia</taxon>
        <taxon>Chitinophagales</taxon>
        <taxon>Chitinophagaceae</taxon>
        <taxon>Parafilimonas</taxon>
    </lineage>
</organism>
<evidence type="ECO:0000313" key="2">
    <source>
        <dbReference type="EMBL" id="SFQ35093.1"/>
    </source>
</evidence>
<evidence type="ECO:0000259" key="1">
    <source>
        <dbReference type="Pfam" id="PF13460"/>
    </source>
</evidence>
<dbReference type="AlphaFoldDB" id="A0A1I5XT19"/>
<dbReference type="SUPFAM" id="SSF51735">
    <property type="entry name" value="NAD(P)-binding Rossmann-fold domains"/>
    <property type="match status" value="1"/>
</dbReference>